<dbReference type="InterPro" id="IPR001851">
    <property type="entry name" value="ABC_transp_permease"/>
</dbReference>
<keyword evidence="8" id="KW-1185">Reference proteome</keyword>
<evidence type="ECO:0000256" key="3">
    <source>
        <dbReference type="ARBA" id="ARBA00022692"/>
    </source>
</evidence>
<evidence type="ECO:0000256" key="1">
    <source>
        <dbReference type="ARBA" id="ARBA00004651"/>
    </source>
</evidence>
<feature type="transmembrane region" description="Helical" evidence="6">
    <location>
        <begin position="280"/>
        <end position="298"/>
    </location>
</feature>
<feature type="transmembrane region" description="Helical" evidence="6">
    <location>
        <begin position="62"/>
        <end position="86"/>
    </location>
</feature>
<name>A0A931HZJ8_9HYPH</name>
<dbReference type="GO" id="GO:0022857">
    <property type="term" value="F:transmembrane transporter activity"/>
    <property type="evidence" value="ECO:0007669"/>
    <property type="project" value="InterPro"/>
</dbReference>
<evidence type="ECO:0000313" key="7">
    <source>
        <dbReference type="EMBL" id="MBH0236568.1"/>
    </source>
</evidence>
<feature type="transmembrane region" description="Helical" evidence="6">
    <location>
        <begin position="93"/>
        <end position="112"/>
    </location>
</feature>
<proteinExistence type="predicted"/>
<dbReference type="EMBL" id="JADZLT010000039">
    <property type="protein sequence ID" value="MBH0236568.1"/>
    <property type="molecule type" value="Genomic_DNA"/>
</dbReference>
<dbReference type="RefSeq" id="WP_197309669.1">
    <property type="nucleotide sequence ID" value="NZ_JADZLT010000039.1"/>
</dbReference>
<comment type="subcellular location">
    <subcellularLocation>
        <location evidence="1">Cell membrane</location>
        <topology evidence="1">Multi-pass membrane protein</topology>
    </subcellularLocation>
</comment>
<evidence type="ECO:0000256" key="4">
    <source>
        <dbReference type="ARBA" id="ARBA00022989"/>
    </source>
</evidence>
<comment type="caution">
    <text evidence="7">The sequence shown here is derived from an EMBL/GenBank/DDBJ whole genome shotgun (WGS) entry which is preliminary data.</text>
</comment>
<keyword evidence="5 6" id="KW-0472">Membrane</keyword>
<evidence type="ECO:0000256" key="5">
    <source>
        <dbReference type="ARBA" id="ARBA00023136"/>
    </source>
</evidence>
<dbReference type="Proteomes" id="UP000631694">
    <property type="component" value="Unassembled WGS sequence"/>
</dbReference>
<keyword evidence="3 6" id="KW-0812">Transmembrane</keyword>
<protein>
    <submittedName>
        <fullName evidence="7">ABC transporter permease</fullName>
    </submittedName>
</protein>
<feature type="transmembrane region" description="Helical" evidence="6">
    <location>
        <begin position="218"/>
        <end position="236"/>
    </location>
</feature>
<feature type="transmembrane region" description="Helical" evidence="6">
    <location>
        <begin position="243"/>
        <end position="260"/>
    </location>
</feature>
<evidence type="ECO:0000313" key="8">
    <source>
        <dbReference type="Proteomes" id="UP000631694"/>
    </source>
</evidence>
<dbReference type="GO" id="GO:0005886">
    <property type="term" value="C:plasma membrane"/>
    <property type="evidence" value="ECO:0007669"/>
    <property type="project" value="UniProtKB-SubCell"/>
</dbReference>
<evidence type="ECO:0000256" key="6">
    <source>
        <dbReference type="SAM" id="Phobius"/>
    </source>
</evidence>
<dbReference type="Pfam" id="PF02653">
    <property type="entry name" value="BPD_transp_2"/>
    <property type="match status" value="1"/>
</dbReference>
<feature type="transmembrane region" description="Helical" evidence="6">
    <location>
        <begin position="180"/>
        <end position="206"/>
    </location>
</feature>
<feature type="transmembrane region" description="Helical" evidence="6">
    <location>
        <begin position="6"/>
        <end position="25"/>
    </location>
</feature>
<feature type="transmembrane region" description="Helical" evidence="6">
    <location>
        <begin position="37"/>
        <end position="56"/>
    </location>
</feature>
<feature type="transmembrane region" description="Helical" evidence="6">
    <location>
        <begin position="132"/>
        <end position="159"/>
    </location>
</feature>
<dbReference type="AlphaFoldDB" id="A0A931HZJ8"/>
<reference evidence="7" key="1">
    <citation type="submission" date="2020-12" db="EMBL/GenBank/DDBJ databases">
        <title>Methylobrevis albus sp. nov., isolated from fresh water lack sediment.</title>
        <authorList>
            <person name="Zou Q."/>
        </authorList>
    </citation>
    <scope>NUCLEOTIDE SEQUENCE</scope>
    <source>
        <strain evidence="7">L22</strain>
    </source>
</reference>
<dbReference type="PANTHER" id="PTHR43370:SF2">
    <property type="entry name" value="ABC TRANSPORTER PERMEASE PROTEIN"/>
    <property type="match status" value="1"/>
</dbReference>
<gene>
    <name evidence="7" type="ORF">I5731_01915</name>
</gene>
<accession>A0A931HZJ8</accession>
<evidence type="ECO:0000256" key="2">
    <source>
        <dbReference type="ARBA" id="ARBA00022475"/>
    </source>
</evidence>
<organism evidence="7 8">
    <name type="scientific">Methylobrevis albus</name>
    <dbReference type="NCBI Taxonomy" id="2793297"/>
    <lineage>
        <taxon>Bacteria</taxon>
        <taxon>Pseudomonadati</taxon>
        <taxon>Pseudomonadota</taxon>
        <taxon>Alphaproteobacteria</taxon>
        <taxon>Hyphomicrobiales</taxon>
        <taxon>Pleomorphomonadaceae</taxon>
        <taxon>Methylobrevis</taxon>
    </lineage>
</organism>
<dbReference type="CDD" id="cd06580">
    <property type="entry name" value="TM_PBP1_transp_TpRbsC_like"/>
    <property type="match status" value="1"/>
</dbReference>
<sequence>MLEITVAILLTVITAATPLLLAAIGELVVERSGVLNLGVEGMMVMGAVAGFGAANLTGSGTLGILCAMLAGVVMALLFGFLVLTLVANQVATGLALTLLGLGLSGLLGESFVGQPGVRLPKLEIPGLSDLPVVGQLLFAQDILVYISFALTAAVAWFLFKSRAGLVLRAVGDNHGSAHALGYPVIAVRYAAVAFGGACAGLAGAYLSLAYTPQWVENMTAGRGWIALALVVFASWLPFRVMIGAYLFGAVTVLTFHVQALRGNLPPWLPEWVGGLTQTPSQFLSMLPYIATIVVLVLISMNRRTTLLNTPACLGRPFVPDR</sequence>
<dbReference type="PANTHER" id="PTHR43370">
    <property type="entry name" value="SUGAR ABC TRANSPORTER INTEGRAL MEMBRANE PROTEIN-RELATED"/>
    <property type="match status" value="1"/>
</dbReference>
<keyword evidence="2" id="KW-1003">Cell membrane</keyword>
<keyword evidence="4 6" id="KW-1133">Transmembrane helix</keyword>